<accession>A0A3B4UNX2</accession>
<dbReference type="Proteomes" id="UP000261420">
    <property type="component" value="Unplaced"/>
</dbReference>
<dbReference type="CDD" id="cd00190">
    <property type="entry name" value="Tryp_SPc"/>
    <property type="match status" value="1"/>
</dbReference>
<sequence>MTKNKISKYLSYTVSLGVHNFRDNKKVQRISAEKAFPHKDYDPINHKNDMMLLMLNSKAHFNKNVQPIALAVQDDGSLPKSCIVSGWGKRDSSDYMSPVLMEVNVTLTDNELCAQNEWYCSDGDAGPGKGDSGGPLVCEDGKAYGVVSFKYKPAADEPPLNCYTKIPEYRNQIDWISEHMSYVCISSVLLD</sequence>
<dbReference type="InterPro" id="IPR001254">
    <property type="entry name" value="Trypsin_dom"/>
</dbReference>
<keyword evidence="3" id="KW-1015">Disulfide bond</keyword>
<evidence type="ECO:0000313" key="5">
    <source>
        <dbReference type="Ensembl" id="ENSSDUP00000020058.1"/>
    </source>
</evidence>
<protein>
    <submittedName>
        <fullName evidence="5">Granzyme-like protein 2</fullName>
    </submittedName>
</protein>
<dbReference type="PANTHER" id="PTHR24271:SF81">
    <property type="entry name" value="GRANZYME B"/>
    <property type="match status" value="1"/>
</dbReference>
<organism evidence="5 6">
    <name type="scientific">Seriola dumerili</name>
    <name type="common">Greater amberjack</name>
    <name type="synonym">Caranx dumerili</name>
    <dbReference type="NCBI Taxonomy" id="41447"/>
    <lineage>
        <taxon>Eukaryota</taxon>
        <taxon>Metazoa</taxon>
        <taxon>Chordata</taxon>
        <taxon>Craniata</taxon>
        <taxon>Vertebrata</taxon>
        <taxon>Euteleostomi</taxon>
        <taxon>Actinopterygii</taxon>
        <taxon>Neopterygii</taxon>
        <taxon>Teleostei</taxon>
        <taxon>Neoteleostei</taxon>
        <taxon>Acanthomorphata</taxon>
        <taxon>Carangaria</taxon>
        <taxon>Carangiformes</taxon>
        <taxon>Carangidae</taxon>
        <taxon>Seriola</taxon>
    </lineage>
</organism>
<evidence type="ECO:0000313" key="6">
    <source>
        <dbReference type="Proteomes" id="UP000261420"/>
    </source>
</evidence>
<evidence type="ECO:0000256" key="3">
    <source>
        <dbReference type="ARBA" id="ARBA00023157"/>
    </source>
</evidence>
<dbReference type="PANTHER" id="PTHR24271">
    <property type="entry name" value="KALLIKREIN-RELATED"/>
    <property type="match status" value="1"/>
</dbReference>
<dbReference type="PROSITE" id="PS50240">
    <property type="entry name" value="TRYPSIN_DOM"/>
    <property type="match status" value="1"/>
</dbReference>
<evidence type="ECO:0000256" key="1">
    <source>
        <dbReference type="ARBA" id="ARBA00022729"/>
    </source>
</evidence>
<reference evidence="5" key="1">
    <citation type="submission" date="2025-08" db="UniProtKB">
        <authorList>
            <consortium name="Ensembl"/>
        </authorList>
    </citation>
    <scope>IDENTIFICATION</scope>
</reference>
<evidence type="ECO:0000259" key="4">
    <source>
        <dbReference type="PROSITE" id="PS50240"/>
    </source>
</evidence>
<keyword evidence="2" id="KW-0865">Zymogen</keyword>
<dbReference type="Pfam" id="PF00089">
    <property type="entry name" value="Trypsin"/>
    <property type="match status" value="1"/>
</dbReference>
<dbReference type="InterPro" id="IPR033116">
    <property type="entry name" value="TRYPSIN_SER"/>
</dbReference>
<feature type="domain" description="Peptidase S1" evidence="4">
    <location>
        <begin position="1"/>
        <end position="181"/>
    </location>
</feature>
<dbReference type="Ensembl" id="ENSSDUT00000020411.1">
    <property type="protein sequence ID" value="ENSSDUP00000020058.1"/>
    <property type="gene ID" value="ENSSDUG00000014568.1"/>
</dbReference>
<dbReference type="STRING" id="41447.ENSSDUP00000020058"/>
<dbReference type="Gene3D" id="2.40.10.10">
    <property type="entry name" value="Trypsin-like serine proteases"/>
    <property type="match status" value="1"/>
</dbReference>
<dbReference type="InterPro" id="IPR043504">
    <property type="entry name" value="Peptidase_S1_PA_chymotrypsin"/>
</dbReference>
<dbReference type="AlphaFoldDB" id="A0A3B4UNX2"/>
<dbReference type="PROSITE" id="PS00135">
    <property type="entry name" value="TRYPSIN_SER"/>
    <property type="match status" value="1"/>
</dbReference>
<name>A0A3B4UNX2_SERDU</name>
<dbReference type="SUPFAM" id="SSF50494">
    <property type="entry name" value="Trypsin-like serine proteases"/>
    <property type="match status" value="1"/>
</dbReference>
<keyword evidence="6" id="KW-1185">Reference proteome</keyword>
<dbReference type="GeneTree" id="ENSGT01030000234551"/>
<evidence type="ECO:0000256" key="2">
    <source>
        <dbReference type="ARBA" id="ARBA00023145"/>
    </source>
</evidence>
<dbReference type="GO" id="GO:0006508">
    <property type="term" value="P:proteolysis"/>
    <property type="evidence" value="ECO:0007669"/>
    <property type="project" value="InterPro"/>
</dbReference>
<dbReference type="InterPro" id="IPR009003">
    <property type="entry name" value="Peptidase_S1_PA"/>
</dbReference>
<dbReference type="SMART" id="SM00020">
    <property type="entry name" value="Tryp_SPc"/>
    <property type="match status" value="1"/>
</dbReference>
<keyword evidence="1" id="KW-0732">Signal</keyword>
<reference evidence="5" key="2">
    <citation type="submission" date="2025-09" db="UniProtKB">
        <authorList>
            <consortium name="Ensembl"/>
        </authorList>
    </citation>
    <scope>IDENTIFICATION</scope>
</reference>
<dbReference type="GO" id="GO:0004252">
    <property type="term" value="F:serine-type endopeptidase activity"/>
    <property type="evidence" value="ECO:0007669"/>
    <property type="project" value="InterPro"/>
</dbReference>
<proteinExistence type="predicted"/>